<dbReference type="Proteomes" id="UP000593561">
    <property type="component" value="Unassembled WGS sequence"/>
</dbReference>
<dbReference type="EMBL" id="JABFAC010000010">
    <property type="protein sequence ID" value="MBA0627001.1"/>
    <property type="molecule type" value="Genomic_DNA"/>
</dbReference>
<sequence length="33" mass="3895">MDYEVIIRDEDGFVLGVVEASMRVDFLYWRLSA</sequence>
<name>A0A7J8SLQ6_GOSDV</name>
<reference evidence="1 2" key="1">
    <citation type="journal article" date="2019" name="Genome Biol. Evol.">
        <title>Insights into the evolution of the New World diploid cottons (Gossypium, subgenus Houzingenia) based on genome sequencing.</title>
        <authorList>
            <person name="Grover C.E."/>
            <person name="Arick M.A. 2nd"/>
            <person name="Thrash A."/>
            <person name="Conover J.L."/>
            <person name="Sanders W.S."/>
            <person name="Peterson D.G."/>
            <person name="Frelichowski J.E."/>
            <person name="Scheffler J.A."/>
            <person name="Scheffler B.E."/>
            <person name="Wendel J.F."/>
        </authorList>
    </citation>
    <scope>NUCLEOTIDE SEQUENCE [LARGE SCALE GENOMIC DNA]</scope>
    <source>
        <strain evidence="1">27</strain>
        <tissue evidence="1">Leaf</tissue>
    </source>
</reference>
<proteinExistence type="predicted"/>
<dbReference type="AlphaFoldDB" id="A0A7J8SLQ6"/>
<accession>A0A7J8SLQ6</accession>
<evidence type="ECO:0000313" key="1">
    <source>
        <dbReference type="EMBL" id="MBA0627001.1"/>
    </source>
</evidence>
<evidence type="ECO:0000313" key="2">
    <source>
        <dbReference type="Proteomes" id="UP000593561"/>
    </source>
</evidence>
<gene>
    <name evidence="1" type="ORF">Godav_004563</name>
</gene>
<keyword evidence="2" id="KW-1185">Reference proteome</keyword>
<protein>
    <submittedName>
        <fullName evidence="1">Uncharacterized protein</fullName>
    </submittedName>
</protein>
<organism evidence="1 2">
    <name type="scientific">Gossypium davidsonii</name>
    <name type="common">Davidson's cotton</name>
    <name type="synonym">Gossypium klotzschianum subsp. davidsonii</name>
    <dbReference type="NCBI Taxonomy" id="34287"/>
    <lineage>
        <taxon>Eukaryota</taxon>
        <taxon>Viridiplantae</taxon>
        <taxon>Streptophyta</taxon>
        <taxon>Embryophyta</taxon>
        <taxon>Tracheophyta</taxon>
        <taxon>Spermatophyta</taxon>
        <taxon>Magnoliopsida</taxon>
        <taxon>eudicotyledons</taxon>
        <taxon>Gunneridae</taxon>
        <taxon>Pentapetalae</taxon>
        <taxon>rosids</taxon>
        <taxon>malvids</taxon>
        <taxon>Malvales</taxon>
        <taxon>Malvaceae</taxon>
        <taxon>Malvoideae</taxon>
        <taxon>Gossypium</taxon>
    </lineage>
</organism>
<comment type="caution">
    <text evidence="1">The sequence shown here is derived from an EMBL/GenBank/DDBJ whole genome shotgun (WGS) entry which is preliminary data.</text>
</comment>